<keyword evidence="17" id="KW-1185">Reference proteome</keyword>
<comment type="similarity">
    <text evidence="2 11 12">Belongs to the TonB-dependent receptor family.</text>
</comment>
<dbReference type="InterPro" id="IPR036942">
    <property type="entry name" value="Beta-barrel_TonB_sf"/>
</dbReference>
<dbReference type="GO" id="GO:0044718">
    <property type="term" value="P:siderophore transmembrane transport"/>
    <property type="evidence" value="ECO:0007669"/>
    <property type="project" value="TreeGrafter"/>
</dbReference>
<dbReference type="PANTHER" id="PTHR30069:SF29">
    <property type="entry name" value="HEMOGLOBIN AND HEMOGLOBIN-HAPTOGLOBIN-BINDING PROTEIN 1-RELATED"/>
    <property type="match status" value="1"/>
</dbReference>
<evidence type="ECO:0000256" key="6">
    <source>
        <dbReference type="ARBA" id="ARBA00022729"/>
    </source>
</evidence>
<name>A0A6S6XYU2_9PROT</name>
<feature type="domain" description="TonB-dependent receptor plug" evidence="15">
    <location>
        <begin position="51"/>
        <end position="161"/>
    </location>
</feature>
<evidence type="ECO:0000256" key="8">
    <source>
        <dbReference type="ARBA" id="ARBA00023136"/>
    </source>
</evidence>
<evidence type="ECO:0000256" key="7">
    <source>
        <dbReference type="ARBA" id="ARBA00023077"/>
    </source>
</evidence>
<reference evidence="16 17" key="1">
    <citation type="submission" date="2020-03" db="EMBL/GenBank/DDBJ databases">
        <authorList>
            <consortium name="Genoscope - CEA"/>
            <person name="William W."/>
        </authorList>
    </citation>
    <scope>NUCLEOTIDE SEQUENCE [LARGE SCALE GENOMIC DNA]</scope>
    <source>
        <strain evidence="17">DSM 16959</strain>
    </source>
</reference>
<dbReference type="Pfam" id="PF07715">
    <property type="entry name" value="Plug"/>
    <property type="match status" value="1"/>
</dbReference>
<feature type="signal peptide" evidence="13">
    <location>
        <begin position="1"/>
        <end position="18"/>
    </location>
</feature>
<evidence type="ECO:0000256" key="1">
    <source>
        <dbReference type="ARBA" id="ARBA00004571"/>
    </source>
</evidence>
<evidence type="ECO:0000256" key="3">
    <source>
        <dbReference type="ARBA" id="ARBA00022448"/>
    </source>
</evidence>
<dbReference type="CDD" id="cd01347">
    <property type="entry name" value="ligand_gated_channel"/>
    <property type="match status" value="1"/>
</dbReference>
<evidence type="ECO:0000256" key="13">
    <source>
        <dbReference type="SAM" id="SignalP"/>
    </source>
</evidence>
<evidence type="ECO:0000256" key="5">
    <source>
        <dbReference type="ARBA" id="ARBA00022692"/>
    </source>
</evidence>
<dbReference type="InterPro" id="IPR000531">
    <property type="entry name" value="Beta-barrel_TonB"/>
</dbReference>
<evidence type="ECO:0000313" key="16">
    <source>
        <dbReference type="EMBL" id="CAB1368049.1"/>
    </source>
</evidence>
<evidence type="ECO:0000256" key="9">
    <source>
        <dbReference type="ARBA" id="ARBA00023170"/>
    </source>
</evidence>
<keyword evidence="10 11" id="KW-0998">Cell outer membrane</keyword>
<dbReference type="Gene3D" id="2.170.130.10">
    <property type="entry name" value="TonB-dependent receptor, plug domain"/>
    <property type="match status" value="1"/>
</dbReference>
<dbReference type="GO" id="GO:0009279">
    <property type="term" value="C:cell outer membrane"/>
    <property type="evidence" value="ECO:0007669"/>
    <property type="project" value="UniProtKB-SubCell"/>
</dbReference>
<evidence type="ECO:0008006" key="18">
    <source>
        <dbReference type="Google" id="ProtNLM"/>
    </source>
</evidence>
<dbReference type="EMBL" id="LR778301">
    <property type="protein sequence ID" value="CAB1368049.1"/>
    <property type="molecule type" value="Genomic_DNA"/>
</dbReference>
<sequence length="658" mass="72506">MWLALLILSAGMAAPTWAGDPTPFDDLLQVPMEKLVAVTVDGASKRPQPPEEAPSMVSLITADEIRHQGWRTLDEALASLRGVHVTSDRANSYLGIRGFGRPGDYNSRLLLLIDGLPINDGVYDQALIGNDFPLDLALIERIEYVPGPGSALYGGNAFFGVVNIVTMAGAKRGREAEITVGEAGQRGMRATFGHRTQDGDDWLLSASREHREGRDMYFESYAAPGANAWSRGLDHRASERLFARFSRGGLTATLLMNERSAGLPGGPYGIDLNDPASQERERHALANVRYEYRLNTTCHLDLNAYLGQYSYNSHWAYDSIPYPDFFENRYWGGEGRITTRALPAQTLVAGFSWRRDEARRQINPTIDTDSPRGTMGIFLQDDWKFGTSTTLSAGLRHDRDSFGRSFNSPRLALITQPGAETTVKLIVGRAFRPPNAFETDYAYEGDNIANPTLHSEHIRSTELGMEHRLGSGTTLSMTLYRNRIDHLIALETDPLTGLQQHHNVGGATLGGLEVEVVGRLAAIELRASMAWQNARHESGIPIANSPRRLSKLLFSAPLPGNLRLSWETHLIGRRNVDTGDVSIPGATLGGHGVSHGTLSGHINQQLGWLLRISNLFDRKYADVTGAEFNFAYPGTMIAPMTTMPQDGRTLLGRLIWKF</sequence>
<evidence type="ECO:0000256" key="4">
    <source>
        <dbReference type="ARBA" id="ARBA00022452"/>
    </source>
</evidence>
<keyword evidence="7 12" id="KW-0798">TonB box</keyword>
<keyword evidence="9" id="KW-0675">Receptor</keyword>
<evidence type="ECO:0000256" key="2">
    <source>
        <dbReference type="ARBA" id="ARBA00009810"/>
    </source>
</evidence>
<keyword evidence="8 11" id="KW-0472">Membrane</keyword>
<dbReference type="InterPro" id="IPR037066">
    <property type="entry name" value="Plug_dom_sf"/>
</dbReference>
<dbReference type="KEGG" id="doe:DENOEST_0884"/>
<comment type="subcellular location">
    <subcellularLocation>
        <location evidence="1 11">Cell outer membrane</location>
        <topology evidence="1 11">Multi-pass membrane protein</topology>
    </subcellularLocation>
</comment>
<evidence type="ECO:0000259" key="14">
    <source>
        <dbReference type="Pfam" id="PF00593"/>
    </source>
</evidence>
<dbReference type="GO" id="GO:0015344">
    <property type="term" value="F:siderophore uptake transmembrane transporter activity"/>
    <property type="evidence" value="ECO:0007669"/>
    <property type="project" value="TreeGrafter"/>
</dbReference>
<dbReference type="Pfam" id="PF00593">
    <property type="entry name" value="TonB_dep_Rec_b-barrel"/>
    <property type="match status" value="1"/>
</dbReference>
<evidence type="ECO:0000256" key="12">
    <source>
        <dbReference type="RuleBase" id="RU003357"/>
    </source>
</evidence>
<accession>A0A6S6XYU2</accession>
<organism evidence="16 17">
    <name type="scientific">Denitratisoma oestradiolicum</name>
    <dbReference type="NCBI Taxonomy" id="311182"/>
    <lineage>
        <taxon>Bacteria</taxon>
        <taxon>Pseudomonadati</taxon>
        <taxon>Pseudomonadota</taxon>
        <taxon>Betaproteobacteria</taxon>
        <taxon>Nitrosomonadales</taxon>
        <taxon>Sterolibacteriaceae</taxon>
        <taxon>Denitratisoma</taxon>
    </lineage>
</organism>
<keyword evidence="4 11" id="KW-1134">Transmembrane beta strand</keyword>
<dbReference type="InterPro" id="IPR012910">
    <property type="entry name" value="Plug_dom"/>
</dbReference>
<feature type="domain" description="TonB-dependent receptor-like beta-barrel" evidence="14">
    <location>
        <begin position="264"/>
        <end position="580"/>
    </location>
</feature>
<dbReference type="AlphaFoldDB" id="A0A6S6XYU2"/>
<dbReference type="PANTHER" id="PTHR30069">
    <property type="entry name" value="TONB-DEPENDENT OUTER MEMBRANE RECEPTOR"/>
    <property type="match status" value="1"/>
</dbReference>
<evidence type="ECO:0000256" key="11">
    <source>
        <dbReference type="PROSITE-ProRule" id="PRU01360"/>
    </source>
</evidence>
<dbReference type="InterPro" id="IPR039426">
    <property type="entry name" value="TonB-dep_rcpt-like"/>
</dbReference>
<dbReference type="PROSITE" id="PS52016">
    <property type="entry name" value="TONB_DEPENDENT_REC_3"/>
    <property type="match status" value="1"/>
</dbReference>
<dbReference type="Proteomes" id="UP000515733">
    <property type="component" value="Chromosome"/>
</dbReference>
<keyword evidence="6 13" id="KW-0732">Signal</keyword>
<keyword evidence="3 11" id="KW-0813">Transport</keyword>
<protein>
    <recommendedName>
        <fullName evidence="18">TonB-dependent receptor</fullName>
    </recommendedName>
</protein>
<dbReference type="SUPFAM" id="SSF56935">
    <property type="entry name" value="Porins"/>
    <property type="match status" value="1"/>
</dbReference>
<proteinExistence type="inferred from homology"/>
<evidence type="ECO:0000259" key="15">
    <source>
        <dbReference type="Pfam" id="PF07715"/>
    </source>
</evidence>
<evidence type="ECO:0000313" key="17">
    <source>
        <dbReference type="Proteomes" id="UP000515733"/>
    </source>
</evidence>
<gene>
    <name evidence="16" type="ORF">DENOEST_0884</name>
</gene>
<keyword evidence="5 11" id="KW-0812">Transmembrane</keyword>
<feature type="chain" id="PRO_5027878443" description="TonB-dependent receptor" evidence="13">
    <location>
        <begin position="19"/>
        <end position="658"/>
    </location>
</feature>
<dbReference type="Gene3D" id="2.40.170.20">
    <property type="entry name" value="TonB-dependent receptor, beta-barrel domain"/>
    <property type="match status" value="1"/>
</dbReference>
<evidence type="ECO:0000256" key="10">
    <source>
        <dbReference type="ARBA" id="ARBA00023237"/>
    </source>
</evidence>